<sequence>MTESTVRARPLSFLEELREQRWDDHRYYHRSRVNQALHLFSACCFLAAYVLIPVNPIAAALLGWVIAMWSRQIGHFFFEPKGYDEINQATFAHKEEIKVGFNLQRKLVLLAAWSVIPALLWISPSLFGAIRPHVDWRGYLDHVGWSWLALGFVGLVGRTLYLCLTRNAQTGAVWFTKILTDPFHDIMLYHKAPLQLLRGEWLDPMDHVIHGRGER</sequence>
<keyword evidence="3" id="KW-1185">Reference proteome</keyword>
<organism evidence="2 3">
    <name type="scientific">Nannocystis punicea</name>
    <dbReference type="NCBI Taxonomy" id="2995304"/>
    <lineage>
        <taxon>Bacteria</taxon>
        <taxon>Pseudomonadati</taxon>
        <taxon>Myxococcota</taxon>
        <taxon>Polyangia</taxon>
        <taxon>Nannocystales</taxon>
        <taxon>Nannocystaceae</taxon>
        <taxon>Nannocystis</taxon>
    </lineage>
</organism>
<evidence type="ECO:0000256" key="1">
    <source>
        <dbReference type="SAM" id="Phobius"/>
    </source>
</evidence>
<feature type="transmembrane region" description="Helical" evidence="1">
    <location>
        <begin position="39"/>
        <end position="67"/>
    </location>
</feature>
<proteinExistence type="predicted"/>
<keyword evidence="1" id="KW-0812">Transmembrane</keyword>
<name>A0ABY7GWD0_9BACT</name>
<evidence type="ECO:0000313" key="2">
    <source>
        <dbReference type="EMBL" id="WAS91210.1"/>
    </source>
</evidence>
<keyword evidence="1" id="KW-0472">Membrane</keyword>
<dbReference type="RefSeq" id="WP_269033574.1">
    <property type="nucleotide sequence ID" value="NZ_CP114040.1"/>
</dbReference>
<feature type="transmembrane region" description="Helical" evidence="1">
    <location>
        <begin position="107"/>
        <end position="130"/>
    </location>
</feature>
<dbReference type="Proteomes" id="UP001164459">
    <property type="component" value="Chromosome"/>
</dbReference>
<dbReference type="EMBL" id="CP114040">
    <property type="protein sequence ID" value="WAS91210.1"/>
    <property type="molecule type" value="Genomic_DNA"/>
</dbReference>
<protein>
    <submittedName>
        <fullName evidence="2">DUF962 domain-containing protein</fullName>
    </submittedName>
</protein>
<feature type="transmembrane region" description="Helical" evidence="1">
    <location>
        <begin position="142"/>
        <end position="164"/>
    </location>
</feature>
<reference evidence="2" key="1">
    <citation type="submission" date="2022-11" db="EMBL/GenBank/DDBJ databases">
        <title>Minimal conservation of predation-associated metabolite biosynthetic gene clusters underscores biosynthetic potential of Myxococcota including descriptions for ten novel species: Archangium lansinium sp. nov., Myxococcus landrumus sp. nov., Nannocystis bai.</title>
        <authorList>
            <person name="Ahearne A."/>
            <person name="Stevens C."/>
            <person name="Dowd S."/>
        </authorList>
    </citation>
    <scope>NUCLEOTIDE SEQUENCE</scope>
    <source>
        <strain evidence="2">Fl3</strain>
    </source>
</reference>
<evidence type="ECO:0000313" key="3">
    <source>
        <dbReference type="Proteomes" id="UP001164459"/>
    </source>
</evidence>
<gene>
    <name evidence="2" type="ORF">O0S08_33905</name>
</gene>
<accession>A0ABY7GWD0</accession>
<keyword evidence="1" id="KW-1133">Transmembrane helix</keyword>